<proteinExistence type="predicted"/>
<evidence type="ECO:0000313" key="3">
    <source>
        <dbReference type="WBParaSite" id="SSLN_0001348701-mRNA-1"/>
    </source>
</evidence>
<dbReference type="OrthoDB" id="10547134at2759"/>
<dbReference type="EMBL" id="UYSU01037703">
    <property type="protein sequence ID" value="VDL99371.1"/>
    <property type="molecule type" value="Genomic_DNA"/>
</dbReference>
<name>A0A183T938_SCHSO</name>
<accession>A0A183T938</accession>
<evidence type="ECO:0000313" key="2">
    <source>
        <dbReference type="Proteomes" id="UP000275846"/>
    </source>
</evidence>
<dbReference type="Gene3D" id="3.30.70.100">
    <property type="match status" value="1"/>
</dbReference>
<sequence length="351" mass="38757">MRFFDSSMSCRFSRRLLRFCVLTVSRCLSVAFANYRNFSQILRVAITKALQRNAIRATPVLSENSYAEEQKLPAKTTCSFSSQFAVENCSLFGVTARNSTQHFILSDRVPSNSLIEAVRSLPVHFEKLASHPIAESEGPLWRCLSICSPENAMQEQVSPSWLRQTIDACTALGLPSALVEIPLETSHCLEVVLSVYGMCCKSCLEKVNANLYQSLRTSLRLPVDEASRPDISISSDLSRQEARIRLSASQKGTASMTPSNSSGLLLALNISALQDTLAGLGFSCHLRDPPRQPCDLAGDATFKGGRLMYAYHLTPDSQFVNQATPKNMLSILVRFAYSDTRHFAAMPTLVK</sequence>
<reference evidence="3" key="1">
    <citation type="submission" date="2016-06" db="UniProtKB">
        <authorList>
            <consortium name="WormBaseParasite"/>
        </authorList>
    </citation>
    <scope>IDENTIFICATION</scope>
</reference>
<evidence type="ECO:0000313" key="1">
    <source>
        <dbReference type="EMBL" id="VDL99371.1"/>
    </source>
</evidence>
<dbReference type="WBParaSite" id="SSLN_0001348701-mRNA-1">
    <property type="protein sequence ID" value="SSLN_0001348701-mRNA-1"/>
    <property type="gene ID" value="SSLN_0001348701"/>
</dbReference>
<protein>
    <submittedName>
        <fullName evidence="3">HMA domain-containing protein</fullName>
    </submittedName>
</protein>
<reference evidence="1 2" key="2">
    <citation type="submission" date="2018-11" db="EMBL/GenBank/DDBJ databases">
        <authorList>
            <consortium name="Pathogen Informatics"/>
        </authorList>
    </citation>
    <scope>NUCLEOTIDE SEQUENCE [LARGE SCALE GENOMIC DNA]</scope>
    <source>
        <strain evidence="1 2">NST_G2</strain>
    </source>
</reference>
<keyword evidence="2" id="KW-1185">Reference proteome</keyword>
<dbReference type="Proteomes" id="UP000275846">
    <property type="component" value="Unassembled WGS sequence"/>
</dbReference>
<dbReference type="AlphaFoldDB" id="A0A183T938"/>
<organism evidence="3">
    <name type="scientific">Schistocephalus solidus</name>
    <name type="common">Tapeworm</name>
    <dbReference type="NCBI Taxonomy" id="70667"/>
    <lineage>
        <taxon>Eukaryota</taxon>
        <taxon>Metazoa</taxon>
        <taxon>Spiralia</taxon>
        <taxon>Lophotrochozoa</taxon>
        <taxon>Platyhelminthes</taxon>
        <taxon>Cestoda</taxon>
        <taxon>Eucestoda</taxon>
        <taxon>Diphyllobothriidea</taxon>
        <taxon>Diphyllobothriidae</taxon>
        <taxon>Schistocephalus</taxon>
    </lineage>
</organism>
<gene>
    <name evidence="1" type="ORF">SSLN_LOCUS12986</name>
</gene>